<evidence type="ECO:0000313" key="1">
    <source>
        <dbReference type="EMBL" id="MBX52036.1"/>
    </source>
</evidence>
<dbReference type="AlphaFoldDB" id="A0A2P2PBB7"/>
<name>A0A2P2PBB7_RHIMU</name>
<protein>
    <submittedName>
        <fullName evidence="1">Uncharacterized protein</fullName>
    </submittedName>
</protein>
<proteinExistence type="predicted"/>
<accession>A0A2P2PBB7</accession>
<organism evidence="1">
    <name type="scientific">Rhizophora mucronata</name>
    <name type="common">Asiatic mangrove</name>
    <dbReference type="NCBI Taxonomy" id="61149"/>
    <lineage>
        <taxon>Eukaryota</taxon>
        <taxon>Viridiplantae</taxon>
        <taxon>Streptophyta</taxon>
        <taxon>Embryophyta</taxon>
        <taxon>Tracheophyta</taxon>
        <taxon>Spermatophyta</taxon>
        <taxon>Magnoliopsida</taxon>
        <taxon>eudicotyledons</taxon>
        <taxon>Gunneridae</taxon>
        <taxon>Pentapetalae</taxon>
        <taxon>rosids</taxon>
        <taxon>fabids</taxon>
        <taxon>Malpighiales</taxon>
        <taxon>Rhizophoraceae</taxon>
        <taxon>Rhizophora</taxon>
    </lineage>
</organism>
<dbReference type="EMBL" id="GGEC01071552">
    <property type="protein sequence ID" value="MBX52036.1"/>
    <property type="molecule type" value="Transcribed_RNA"/>
</dbReference>
<reference evidence="1" key="1">
    <citation type="submission" date="2018-02" db="EMBL/GenBank/DDBJ databases">
        <title>Rhizophora mucronata_Transcriptome.</title>
        <authorList>
            <person name="Meera S.P."/>
            <person name="Sreeshan A."/>
            <person name="Augustine A."/>
        </authorList>
    </citation>
    <scope>NUCLEOTIDE SEQUENCE</scope>
    <source>
        <tissue evidence="1">Leaf</tissue>
    </source>
</reference>
<sequence>MPLFPNVKSILSYSELNLSICLHIHKVSHCPIHNTPLCHISMHKHTSPYI</sequence>